<protein>
    <submittedName>
        <fullName evidence="1">Uncharacterized protein</fullName>
    </submittedName>
</protein>
<evidence type="ECO:0000313" key="1">
    <source>
        <dbReference type="EMBL" id="GAG48831.1"/>
    </source>
</evidence>
<reference evidence="1" key="1">
    <citation type="journal article" date="2014" name="Front. Microbiol.">
        <title>High frequency of phylogenetically diverse reductive dehalogenase-homologous genes in deep subseafloor sedimentary metagenomes.</title>
        <authorList>
            <person name="Kawai M."/>
            <person name="Futagami T."/>
            <person name="Toyoda A."/>
            <person name="Takaki Y."/>
            <person name="Nishi S."/>
            <person name="Hori S."/>
            <person name="Arai W."/>
            <person name="Tsubouchi T."/>
            <person name="Morono Y."/>
            <person name="Uchiyama I."/>
            <person name="Ito T."/>
            <person name="Fujiyama A."/>
            <person name="Inagaki F."/>
            <person name="Takami H."/>
        </authorList>
    </citation>
    <scope>NUCLEOTIDE SEQUENCE</scope>
    <source>
        <strain evidence="1">Expedition CK06-06</strain>
    </source>
</reference>
<organism evidence="1">
    <name type="scientific">marine sediment metagenome</name>
    <dbReference type="NCBI Taxonomy" id="412755"/>
    <lineage>
        <taxon>unclassified sequences</taxon>
        <taxon>metagenomes</taxon>
        <taxon>ecological metagenomes</taxon>
    </lineage>
</organism>
<accession>X0ZKL0</accession>
<name>X0ZKL0_9ZZZZ</name>
<dbReference type="EMBL" id="BARS01058490">
    <property type="protein sequence ID" value="GAG48831.1"/>
    <property type="molecule type" value="Genomic_DNA"/>
</dbReference>
<sequence>MVTFACPGYMDKFTGTLSAWSDYCRMLSAWRNYAEDYTFYKVKILW</sequence>
<dbReference type="AlphaFoldDB" id="X0ZKL0"/>
<comment type="caution">
    <text evidence="1">The sequence shown here is derived from an EMBL/GenBank/DDBJ whole genome shotgun (WGS) entry which is preliminary data.</text>
</comment>
<proteinExistence type="predicted"/>
<gene>
    <name evidence="1" type="ORF">S01H1_85268</name>
</gene>